<protein>
    <recommendedName>
        <fullName evidence="1">Reverse transcriptase domain-containing protein</fullName>
    </recommendedName>
</protein>
<feature type="domain" description="Reverse transcriptase" evidence="1">
    <location>
        <begin position="59"/>
        <end position="145"/>
    </location>
</feature>
<gene>
    <name evidence="2" type="ORF">E3N88_28893</name>
</gene>
<dbReference type="EMBL" id="SZYD01000014">
    <property type="protein sequence ID" value="KAD4180302.1"/>
    <property type="molecule type" value="Genomic_DNA"/>
</dbReference>
<dbReference type="PANTHER" id="PTHR19446">
    <property type="entry name" value="REVERSE TRANSCRIPTASES"/>
    <property type="match status" value="1"/>
</dbReference>
<dbReference type="AlphaFoldDB" id="A0A5N6N3P3"/>
<dbReference type="OrthoDB" id="1706699at2759"/>
<keyword evidence="3" id="KW-1185">Reference proteome</keyword>
<evidence type="ECO:0000259" key="1">
    <source>
        <dbReference type="Pfam" id="PF00078"/>
    </source>
</evidence>
<comment type="caution">
    <text evidence="2">The sequence shown here is derived from an EMBL/GenBank/DDBJ whole genome shotgun (WGS) entry which is preliminary data.</text>
</comment>
<sequence>MSSSSSHPTDGLTRTKTEHTFDLLQREEETTLNIGWLWVHLRWREEMFEAQELACVFPKMIETILRSVTQATANQFRFMPGRSTTKAIHVLRRLMEKYREKKKDLHMMFIDLEKAYNSVPRQLIWDSLESRGIPWRYIEIIRDTYASAKTSVRAPVGDTDFFSVE</sequence>
<reference evidence="2 3" key="1">
    <citation type="submission" date="2019-05" db="EMBL/GenBank/DDBJ databases">
        <title>Mikania micrantha, genome provides insights into the molecular mechanism of rapid growth.</title>
        <authorList>
            <person name="Liu B."/>
        </authorList>
    </citation>
    <scope>NUCLEOTIDE SEQUENCE [LARGE SCALE GENOMIC DNA]</scope>
    <source>
        <strain evidence="2">NLD-2019</strain>
        <tissue evidence="2">Leaf</tissue>
    </source>
</reference>
<evidence type="ECO:0000313" key="2">
    <source>
        <dbReference type="EMBL" id="KAD4180302.1"/>
    </source>
</evidence>
<accession>A0A5N6N3P3</accession>
<dbReference type="Pfam" id="PF00078">
    <property type="entry name" value="RVT_1"/>
    <property type="match status" value="1"/>
</dbReference>
<dbReference type="InterPro" id="IPR000477">
    <property type="entry name" value="RT_dom"/>
</dbReference>
<organism evidence="2 3">
    <name type="scientific">Mikania micrantha</name>
    <name type="common">bitter vine</name>
    <dbReference type="NCBI Taxonomy" id="192012"/>
    <lineage>
        <taxon>Eukaryota</taxon>
        <taxon>Viridiplantae</taxon>
        <taxon>Streptophyta</taxon>
        <taxon>Embryophyta</taxon>
        <taxon>Tracheophyta</taxon>
        <taxon>Spermatophyta</taxon>
        <taxon>Magnoliopsida</taxon>
        <taxon>eudicotyledons</taxon>
        <taxon>Gunneridae</taxon>
        <taxon>Pentapetalae</taxon>
        <taxon>asterids</taxon>
        <taxon>campanulids</taxon>
        <taxon>Asterales</taxon>
        <taxon>Asteraceae</taxon>
        <taxon>Asteroideae</taxon>
        <taxon>Heliantheae alliance</taxon>
        <taxon>Eupatorieae</taxon>
        <taxon>Mikania</taxon>
    </lineage>
</organism>
<name>A0A5N6N3P3_9ASTR</name>
<evidence type="ECO:0000313" key="3">
    <source>
        <dbReference type="Proteomes" id="UP000326396"/>
    </source>
</evidence>
<proteinExistence type="predicted"/>
<dbReference type="Proteomes" id="UP000326396">
    <property type="component" value="Linkage Group LG4"/>
</dbReference>